<keyword evidence="2" id="KW-1185">Reference proteome</keyword>
<evidence type="ECO:0000313" key="2">
    <source>
        <dbReference type="Proteomes" id="UP000195137"/>
    </source>
</evidence>
<evidence type="ECO:0000313" key="1">
    <source>
        <dbReference type="EMBL" id="OUJ18345.1"/>
    </source>
</evidence>
<dbReference type="EMBL" id="MRZU01000004">
    <property type="protein sequence ID" value="OUJ18345.1"/>
    <property type="molecule type" value="Genomic_DNA"/>
</dbReference>
<gene>
    <name evidence="1" type="ORF">AMET1_1257</name>
</gene>
<dbReference type="AlphaFoldDB" id="A0A1Y3GFV8"/>
<name>A0A1Y3GFV8_9EURY</name>
<organism evidence="1 2">
    <name type="scientific">Methanonatronarchaeum thermophilum</name>
    <dbReference type="NCBI Taxonomy" id="1927129"/>
    <lineage>
        <taxon>Archaea</taxon>
        <taxon>Methanobacteriati</taxon>
        <taxon>Methanobacteriota</taxon>
        <taxon>Methanonatronarchaeia</taxon>
        <taxon>Methanonatronarchaeales</taxon>
        <taxon>Methanonatronarchaeaceae</taxon>
        <taxon>Methanonatronarchaeum</taxon>
    </lineage>
</organism>
<proteinExistence type="predicted"/>
<protein>
    <submittedName>
        <fullName evidence="1">Uncharacterized protein</fullName>
    </submittedName>
</protein>
<dbReference type="RefSeq" id="WP_086637630.1">
    <property type="nucleotide sequence ID" value="NZ_MRZU01000004.1"/>
</dbReference>
<accession>A0A1Y3GFV8</accession>
<sequence>MKKHTKILIITTIILTLALTPGCLGEKQETPTYPNAEKIETPTNISKEIINETGFEGIINIYKTTDNPEKIETWYENEMTNQTWKELTKQSGIQFWEKENTIHGIQTLTPQEAQKELNINQTVIITITVPPIQL</sequence>
<dbReference type="Proteomes" id="UP000195137">
    <property type="component" value="Unassembled WGS sequence"/>
</dbReference>
<comment type="caution">
    <text evidence="1">The sequence shown here is derived from an EMBL/GenBank/DDBJ whole genome shotgun (WGS) entry which is preliminary data.</text>
</comment>
<reference evidence="1 2" key="1">
    <citation type="submission" date="2016-12" db="EMBL/GenBank/DDBJ databases">
        <title>Discovery of methanogenic haloarchaea.</title>
        <authorList>
            <person name="Sorokin D.Y."/>
            <person name="Makarova K.S."/>
            <person name="Abbas B."/>
            <person name="Ferrer M."/>
            <person name="Golyshin P.N."/>
        </authorList>
    </citation>
    <scope>NUCLEOTIDE SEQUENCE [LARGE SCALE GENOMIC DNA]</scope>
    <source>
        <strain evidence="1">AMET1</strain>
    </source>
</reference>